<evidence type="ECO:0000313" key="3">
    <source>
        <dbReference type="Proteomes" id="UP000253215"/>
    </source>
</evidence>
<reference evidence="2 3" key="1">
    <citation type="journal article" date="2018" name="Sci. Rep.">
        <title>Network-guided genomic and metagenomic analysis of the faecal microbiota of the critically endangered kakapo.</title>
        <authorList>
            <person name="Waite D.W."/>
            <person name="Dsouza M."/>
            <person name="Sekiguchi Y."/>
            <person name="Hugenholtz P."/>
            <person name="Taylor M.W."/>
        </authorList>
    </citation>
    <scope>NUCLEOTIDE SEQUENCE [LARGE SCALE GENOMIC DNA]</scope>
    <source>
        <strain evidence="2 3">BI02</strain>
    </source>
</reference>
<protein>
    <submittedName>
        <fullName evidence="2">Uncharacterized protein</fullName>
    </submittedName>
</protein>
<dbReference type="Proteomes" id="UP000253215">
    <property type="component" value="Unassembled WGS sequence"/>
</dbReference>
<evidence type="ECO:0000313" key="2">
    <source>
        <dbReference type="EMBL" id="RCW17605.1"/>
    </source>
</evidence>
<gene>
    <name evidence="2" type="ORF">CAC02_02285</name>
</gene>
<accession>A0A368UF64</accession>
<feature type="compositionally biased region" description="Basic and acidic residues" evidence="1">
    <location>
        <begin position="309"/>
        <end position="320"/>
    </location>
</feature>
<name>A0A368UF64_9STRE</name>
<organism evidence="2 3">
    <name type="scientific">Streptococcus gallolyticus</name>
    <dbReference type="NCBI Taxonomy" id="315405"/>
    <lineage>
        <taxon>Bacteria</taxon>
        <taxon>Bacillati</taxon>
        <taxon>Bacillota</taxon>
        <taxon>Bacilli</taxon>
        <taxon>Lactobacillales</taxon>
        <taxon>Streptococcaceae</taxon>
        <taxon>Streptococcus</taxon>
    </lineage>
</organism>
<comment type="caution">
    <text evidence="2">The sequence shown here is derived from an EMBL/GenBank/DDBJ whole genome shotgun (WGS) entry which is preliminary data.</text>
</comment>
<feature type="compositionally biased region" description="Polar residues" evidence="1">
    <location>
        <begin position="296"/>
        <end position="308"/>
    </location>
</feature>
<dbReference type="EMBL" id="NETH01000007">
    <property type="protein sequence ID" value="RCW17605.1"/>
    <property type="molecule type" value="Genomic_DNA"/>
</dbReference>
<evidence type="ECO:0000256" key="1">
    <source>
        <dbReference type="SAM" id="MobiDB-lite"/>
    </source>
</evidence>
<feature type="region of interest" description="Disordered" evidence="1">
    <location>
        <begin position="293"/>
        <end position="322"/>
    </location>
</feature>
<dbReference type="AlphaFoldDB" id="A0A368UF64"/>
<proteinExistence type="predicted"/>
<sequence length="347" mass="41368">MTEVNYSRVEKILKSLLMPNEELISLYQSRKSKSVYACVLTDDIFYKVIRVGDHKAITPYFSQPTFDIFKSDLELKADIREFLYKNSGYKFDYKAYYVLKAIQESAKFHYRFFLADDYKTIHKQADFYLLKNKAAKVEAVKLSEQLNKVLRKLFSGGLVSIYREAEFDKSVYVSAFTLALLERVKPIYETQWQRDVKNINWYRFDLPQRYLPKTDKGGAIIEYVWVTYDLQNFQEKRYYRLYPSKKYYQNYISTKEKLSYRLRKLKRYLIYVIRKHTKRKKVEKIVEKTEKPETVSKISSSQQNTSQSKVKEKTPFEPKRHNVKMTGVVDDKSLAALMTLKDELSKK</sequence>